<evidence type="ECO:0000256" key="1">
    <source>
        <dbReference type="SAM" id="SignalP"/>
    </source>
</evidence>
<name>A0ABD1CG62_CULPP</name>
<proteinExistence type="predicted"/>
<gene>
    <name evidence="3" type="ORF">pipiens_017523</name>
</gene>
<keyword evidence="4" id="KW-1185">Reference proteome</keyword>
<dbReference type="Proteomes" id="UP001562425">
    <property type="component" value="Unassembled WGS sequence"/>
</dbReference>
<comment type="caution">
    <text evidence="3">The sequence shown here is derived from an EMBL/GenBank/DDBJ whole genome shotgun (WGS) entry which is preliminary data.</text>
</comment>
<protein>
    <recommendedName>
        <fullName evidence="2">Kinase suppressor RAS 1 N-terminal helical hairpin domain-containing protein</fullName>
    </recommendedName>
</protein>
<dbReference type="InterPro" id="IPR046861">
    <property type="entry name" value="SAM_KSR1_N"/>
</dbReference>
<organism evidence="3 4">
    <name type="scientific">Culex pipiens pipiens</name>
    <name type="common">Northern house mosquito</name>
    <dbReference type="NCBI Taxonomy" id="38569"/>
    <lineage>
        <taxon>Eukaryota</taxon>
        <taxon>Metazoa</taxon>
        <taxon>Ecdysozoa</taxon>
        <taxon>Arthropoda</taxon>
        <taxon>Hexapoda</taxon>
        <taxon>Insecta</taxon>
        <taxon>Pterygota</taxon>
        <taxon>Neoptera</taxon>
        <taxon>Endopterygota</taxon>
        <taxon>Diptera</taxon>
        <taxon>Nematocera</taxon>
        <taxon>Culicoidea</taxon>
        <taxon>Culicidae</taxon>
        <taxon>Culicinae</taxon>
        <taxon>Culicini</taxon>
        <taxon>Culex</taxon>
        <taxon>Culex</taxon>
    </lineage>
</organism>
<dbReference type="Gene3D" id="6.10.140.1120">
    <property type="match status" value="1"/>
</dbReference>
<accession>A0ABD1CG62</accession>
<keyword evidence="1" id="KW-0732">Signal</keyword>
<dbReference type="InterPro" id="IPR046933">
    <property type="entry name" value="SAM_KSR1_N_sf"/>
</dbReference>
<evidence type="ECO:0000259" key="2">
    <source>
        <dbReference type="Pfam" id="PF20406"/>
    </source>
</evidence>
<dbReference type="EMBL" id="JBEHCU010012532">
    <property type="protein sequence ID" value="KAL1375385.1"/>
    <property type="molecule type" value="Genomic_DNA"/>
</dbReference>
<feature type="domain" description="Kinase suppressor RAS 1 N-terminal helical hairpin" evidence="2">
    <location>
        <begin position="41"/>
        <end position="94"/>
    </location>
</feature>
<dbReference type="Pfam" id="PF20406">
    <property type="entry name" value="SAM_KSR1_N"/>
    <property type="match status" value="1"/>
</dbReference>
<feature type="chain" id="PRO_5044766969" description="Kinase suppressor RAS 1 N-terminal helical hairpin domain-containing protein" evidence="1">
    <location>
        <begin position="24"/>
        <end position="119"/>
    </location>
</feature>
<evidence type="ECO:0000313" key="4">
    <source>
        <dbReference type="Proteomes" id="UP001562425"/>
    </source>
</evidence>
<evidence type="ECO:0000313" key="3">
    <source>
        <dbReference type="EMBL" id="KAL1375385.1"/>
    </source>
</evidence>
<dbReference type="AlphaFoldDB" id="A0ABD1CG62"/>
<sequence>MQLNTKIDLLLSLIYFHLTMAEAKSDQYLNNECEVNIRRGLDVIQSMIDISADRLEGLRTTCNTHTELTQQEIRTLETKLVKMFSELLITKAKLPERLPSKGLPATGNELRQWLRVVGM</sequence>
<reference evidence="3 4" key="1">
    <citation type="submission" date="2024-05" db="EMBL/GenBank/DDBJ databases">
        <title>Culex pipiens pipiens assembly and annotation.</title>
        <authorList>
            <person name="Alout H."/>
            <person name="Durand T."/>
        </authorList>
    </citation>
    <scope>NUCLEOTIDE SEQUENCE [LARGE SCALE GENOMIC DNA]</scope>
    <source>
        <strain evidence="3">HA-2024</strain>
        <tissue evidence="3">Whole body</tissue>
    </source>
</reference>
<feature type="signal peptide" evidence="1">
    <location>
        <begin position="1"/>
        <end position="23"/>
    </location>
</feature>